<feature type="domain" description="CxC2-like cysteine cluster KDZ transposase-associated" evidence="2">
    <location>
        <begin position="86"/>
        <end position="196"/>
    </location>
</feature>
<dbReference type="PANTHER" id="PTHR33104">
    <property type="entry name" value="SI:DKEY-29D5.2"/>
    <property type="match status" value="1"/>
</dbReference>
<keyword evidence="4" id="KW-1185">Reference proteome</keyword>
<accession>A0AAD6YWM8</accession>
<reference evidence="3" key="1">
    <citation type="submission" date="2023-03" db="EMBL/GenBank/DDBJ databases">
        <title>Massive genome expansion in bonnet fungi (Mycena s.s.) driven by repeated elements and novel gene families across ecological guilds.</title>
        <authorList>
            <consortium name="Lawrence Berkeley National Laboratory"/>
            <person name="Harder C.B."/>
            <person name="Miyauchi S."/>
            <person name="Viragh M."/>
            <person name="Kuo A."/>
            <person name="Thoen E."/>
            <person name="Andreopoulos B."/>
            <person name="Lu D."/>
            <person name="Skrede I."/>
            <person name="Drula E."/>
            <person name="Henrissat B."/>
            <person name="Morin E."/>
            <person name="Kohler A."/>
            <person name="Barry K."/>
            <person name="LaButti K."/>
            <person name="Morin E."/>
            <person name="Salamov A."/>
            <person name="Lipzen A."/>
            <person name="Mereny Z."/>
            <person name="Hegedus B."/>
            <person name="Baldrian P."/>
            <person name="Stursova M."/>
            <person name="Weitz H."/>
            <person name="Taylor A."/>
            <person name="Grigoriev I.V."/>
            <person name="Nagy L.G."/>
            <person name="Martin F."/>
            <person name="Kauserud H."/>
        </authorList>
    </citation>
    <scope>NUCLEOTIDE SEQUENCE</scope>
    <source>
        <strain evidence="3">CBHHK002</strain>
    </source>
</reference>
<feature type="non-terminal residue" evidence="3">
    <location>
        <position position="1"/>
    </location>
</feature>
<feature type="region of interest" description="Disordered" evidence="1">
    <location>
        <begin position="822"/>
        <end position="847"/>
    </location>
</feature>
<evidence type="ECO:0000313" key="4">
    <source>
        <dbReference type="Proteomes" id="UP001218218"/>
    </source>
</evidence>
<sequence length="915" mass="104485">DTTLYNWKHSSRDRYVLEFLRHDGCGDASSTLCPGCQNPERRPGYRCRECKGALLFCQQCCVKRHLEHPLHLIDAWDGSRFLRTSLQALGLRVQFGHPPGEYCVNPERGREGFVVLHHNSIHEVDVDYCGPGCENRARAGSHNTQLLRGGWFPASEDCPQTCMMFAALEQFHVASLQAKVTMYDYYQSLVKLTRNDGTKPPDRYQVFIRICRKYRHVMSLKCGGRGHDAGGAEATKPGELVIRCPACPRPGINLPKDWDKASKEDRFIYTLFLALDVCFRLKRGLVSSELKDPGLGTGMSYMLENVPYREYLLGVTDQKEMSTCSGLAALDYANTKFSRGYSTTGVGMGVCARHEFIQLNGVGDLQKGERYANMDYIFGSILRHHDPLLRKSISYDIVCQWSVFLFERLILLPELVQCILILPWLVFVIPKMHIHAHTIACTILFSLNLIPGSGQTDGEGIERPWANVGGIASSTRIMGPGARHDAIDDHWSFWNWMKLISLGEYTLRWRLDNALEQQAIQREALEQFSEQQKDRVEVWKQMVHNYEEDPKKKNPYEAFDVGLTEMQVRLQFQQEEEEAAKLGLPAKHKVTPSAFMMECLQVEEEQREVRVQAELKKAKTTTQQIDMGVLCTKLIRRVARLRKLQDTYSPASIVALEKREAPAEELPENEPLFLPSALSEAERANGGCSEGLWEMEFLLHDAQCRGALVKLRNQLVIKTRFLNYKRLHSRGQGATTRARTIVGRNELKIRLHSERYQSAWDALFAMTGGIEGAVGWKKLRKADIRCMEDAEDVRRKEKRRAHAKERHKRKFQELLDHGVEVPAWAQEASEEEDDAGEDAGERGTESRREVSWIWTAAGMTGTDAALEDALRIEWAKTYARSRRWDEEVRLLKEEFRRLPLSLEFEAAMWAGRADA</sequence>
<dbReference type="InterPro" id="IPR041457">
    <property type="entry name" value="CxC2_KDZ-assoc"/>
</dbReference>
<name>A0AAD6YWM8_9AGAR</name>
<gene>
    <name evidence="3" type="ORF">DFH08DRAFT_652357</name>
</gene>
<feature type="compositionally biased region" description="Acidic residues" evidence="1">
    <location>
        <begin position="828"/>
        <end position="838"/>
    </location>
</feature>
<organism evidence="3 4">
    <name type="scientific">Mycena albidolilacea</name>
    <dbReference type="NCBI Taxonomy" id="1033008"/>
    <lineage>
        <taxon>Eukaryota</taxon>
        <taxon>Fungi</taxon>
        <taxon>Dikarya</taxon>
        <taxon>Basidiomycota</taxon>
        <taxon>Agaricomycotina</taxon>
        <taxon>Agaricomycetes</taxon>
        <taxon>Agaricomycetidae</taxon>
        <taxon>Agaricales</taxon>
        <taxon>Marasmiineae</taxon>
        <taxon>Mycenaceae</taxon>
        <taxon>Mycena</taxon>
    </lineage>
</organism>
<dbReference type="Proteomes" id="UP001218218">
    <property type="component" value="Unassembled WGS sequence"/>
</dbReference>
<evidence type="ECO:0000313" key="3">
    <source>
        <dbReference type="EMBL" id="KAJ7300607.1"/>
    </source>
</evidence>
<comment type="caution">
    <text evidence="3">The sequence shown here is derived from an EMBL/GenBank/DDBJ whole genome shotgun (WGS) entry which is preliminary data.</text>
</comment>
<proteinExistence type="predicted"/>
<protein>
    <recommendedName>
        <fullName evidence="2">CxC2-like cysteine cluster KDZ transposase-associated domain-containing protein</fullName>
    </recommendedName>
</protein>
<dbReference type="EMBL" id="JARIHO010000159">
    <property type="protein sequence ID" value="KAJ7300607.1"/>
    <property type="molecule type" value="Genomic_DNA"/>
</dbReference>
<feature type="non-terminal residue" evidence="3">
    <location>
        <position position="915"/>
    </location>
</feature>
<dbReference type="InterPro" id="IPR040521">
    <property type="entry name" value="KDZ"/>
</dbReference>
<dbReference type="Pfam" id="PF18803">
    <property type="entry name" value="CxC2"/>
    <property type="match status" value="1"/>
</dbReference>
<evidence type="ECO:0000259" key="2">
    <source>
        <dbReference type="Pfam" id="PF18803"/>
    </source>
</evidence>
<dbReference type="Pfam" id="PF18758">
    <property type="entry name" value="KDZ"/>
    <property type="match status" value="1"/>
</dbReference>
<dbReference type="AlphaFoldDB" id="A0AAD6YWM8"/>
<evidence type="ECO:0000256" key="1">
    <source>
        <dbReference type="SAM" id="MobiDB-lite"/>
    </source>
</evidence>
<dbReference type="PANTHER" id="PTHR33104:SF2">
    <property type="entry name" value="CXC3 LIKE CYSTEINE CLUSTER DOMAIN-CONTAINING PROTEIN"/>
    <property type="match status" value="1"/>
</dbReference>